<protein>
    <submittedName>
        <fullName evidence="2">Uncharacterized protein</fullName>
    </submittedName>
</protein>
<sequence>MSKDEEEMIGMDIETMGKLREICSCVCRECIYGKIAQGDFKCCPICYNDVGPNPASKLRLAHGWDKIKDLYFKEQENEEMEQESTEGLETKSSVPSSTDMEDVKPLVPIKAEEDDKIELPSVSQNGVVAGIAVKLERDNDLMTVGPVATSSGVKRKAIAPVIKDETQG</sequence>
<organism evidence="2 3">
    <name type="scientific">Arabis nemorensis</name>
    <dbReference type="NCBI Taxonomy" id="586526"/>
    <lineage>
        <taxon>Eukaryota</taxon>
        <taxon>Viridiplantae</taxon>
        <taxon>Streptophyta</taxon>
        <taxon>Embryophyta</taxon>
        <taxon>Tracheophyta</taxon>
        <taxon>Spermatophyta</taxon>
        <taxon>Magnoliopsida</taxon>
        <taxon>eudicotyledons</taxon>
        <taxon>Gunneridae</taxon>
        <taxon>Pentapetalae</taxon>
        <taxon>rosids</taxon>
        <taxon>malvids</taxon>
        <taxon>Brassicales</taxon>
        <taxon>Brassicaceae</taxon>
        <taxon>Arabideae</taxon>
        <taxon>Arabis</taxon>
    </lineage>
</organism>
<reference evidence="2" key="1">
    <citation type="submission" date="2019-07" db="EMBL/GenBank/DDBJ databases">
        <authorList>
            <person name="Dittberner H."/>
        </authorList>
    </citation>
    <scope>NUCLEOTIDE SEQUENCE [LARGE SCALE GENOMIC DNA]</scope>
</reference>
<dbReference type="Proteomes" id="UP000489600">
    <property type="component" value="Unassembled WGS sequence"/>
</dbReference>
<dbReference type="AlphaFoldDB" id="A0A565BJZ8"/>
<feature type="compositionally biased region" description="Acidic residues" evidence="1">
    <location>
        <begin position="76"/>
        <end position="86"/>
    </location>
</feature>
<accession>A0A565BJZ8</accession>
<dbReference type="EMBL" id="CABITT030000004">
    <property type="protein sequence ID" value="VVB01153.1"/>
    <property type="molecule type" value="Genomic_DNA"/>
</dbReference>
<feature type="region of interest" description="Disordered" evidence="1">
    <location>
        <begin position="74"/>
        <end position="103"/>
    </location>
</feature>
<dbReference type="OrthoDB" id="1107415at2759"/>
<evidence type="ECO:0000256" key="1">
    <source>
        <dbReference type="SAM" id="MobiDB-lite"/>
    </source>
</evidence>
<proteinExistence type="predicted"/>
<evidence type="ECO:0000313" key="2">
    <source>
        <dbReference type="EMBL" id="VVB01153.1"/>
    </source>
</evidence>
<name>A0A565BJZ8_9BRAS</name>
<comment type="caution">
    <text evidence="2">The sequence shown here is derived from an EMBL/GenBank/DDBJ whole genome shotgun (WGS) entry which is preliminary data.</text>
</comment>
<gene>
    <name evidence="2" type="ORF">ANE_LOCUS11597</name>
</gene>
<evidence type="ECO:0000313" key="3">
    <source>
        <dbReference type="Proteomes" id="UP000489600"/>
    </source>
</evidence>
<keyword evidence="3" id="KW-1185">Reference proteome</keyword>